<gene>
    <name evidence="3" type="ORF">WHR41_04464</name>
</gene>
<dbReference type="InterPro" id="IPR010357">
    <property type="entry name" value="TXNDC17_dom"/>
</dbReference>
<feature type="domain" description="Thioredoxin" evidence="2">
    <location>
        <begin position="23"/>
        <end position="107"/>
    </location>
</feature>
<evidence type="ECO:0000259" key="2">
    <source>
        <dbReference type="Pfam" id="PF06110"/>
    </source>
</evidence>
<dbReference type="InterPro" id="IPR036249">
    <property type="entry name" value="Thioredoxin-like_sf"/>
</dbReference>
<sequence>MPILQQFSLPDSLDDLNVPEGTESGFFIAFLASEDPATRNPWCPDVVAALPVLKKTFSAESTPVVAFVEVGQKPEWRDPNNVFRIKWNINSVPTLARYEKVGGKMQEVGRLVEGEILDDVRLQKLGAS</sequence>
<name>A0AB34KQT2_9PEZI</name>
<dbReference type="GO" id="GO:0005829">
    <property type="term" value="C:cytosol"/>
    <property type="evidence" value="ECO:0007669"/>
    <property type="project" value="TreeGrafter"/>
</dbReference>
<dbReference type="Gene3D" id="3.40.30.10">
    <property type="entry name" value="Glutaredoxin"/>
    <property type="match status" value="1"/>
</dbReference>
<evidence type="ECO:0000313" key="3">
    <source>
        <dbReference type="EMBL" id="KAL1587145.1"/>
    </source>
</evidence>
<dbReference type="SUPFAM" id="SSF52833">
    <property type="entry name" value="Thioredoxin-like"/>
    <property type="match status" value="1"/>
</dbReference>
<comment type="caution">
    <text evidence="3">The sequence shown here is derived from an EMBL/GenBank/DDBJ whole genome shotgun (WGS) entry which is preliminary data.</text>
</comment>
<dbReference type="EMBL" id="JAAQHG020000011">
    <property type="protein sequence ID" value="KAL1587145.1"/>
    <property type="molecule type" value="Genomic_DNA"/>
</dbReference>
<reference evidence="3 4" key="1">
    <citation type="journal article" date="2020" name="Microbiol. Resour. Announc.">
        <title>Draft Genome Sequence of a Cladosporium Species Isolated from the Mesophotic Ascidian Didemnum maculosum.</title>
        <authorList>
            <person name="Gioti A."/>
            <person name="Siaperas R."/>
            <person name="Nikolaivits E."/>
            <person name="Le Goff G."/>
            <person name="Ouazzani J."/>
            <person name="Kotoulas G."/>
            <person name="Topakas E."/>
        </authorList>
    </citation>
    <scope>NUCLEOTIDE SEQUENCE [LARGE SCALE GENOMIC DNA]</scope>
    <source>
        <strain evidence="3 4">TM138-S3</strain>
    </source>
</reference>
<dbReference type="InterPro" id="IPR045108">
    <property type="entry name" value="TXNDC17-like"/>
</dbReference>
<dbReference type="PANTHER" id="PTHR12452:SF0">
    <property type="entry name" value="THIOREDOXIN DOMAIN-CONTAINING PROTEIN 17"/>
    <property type="match status" value="1"/>
</dbReference>
<protein>
    <recommendedName>
        <fullName evidence="2">Thioredoxin domain-containing protein</fullName>
    </recommendedName>
</protein>
<dbReference type="GeneID" id="96005908"/>
<dbReference type="GO" id="GO:0047134">
    <property type="term" value="F:protein-disulfide reductase [NAD(P)H] activity"/>
    <property type="evidence" value="ECO:0007669"/>
    <property type="project" value="InterPro"/>
</dbReference>
<keyword evidence="4" id="KW-1185">Reference proteome</keyword>
<comment type="similarity">
    <text evidence="1">Belongs to the thioredoxin family.</text>
</comment>
<evidence type="ECO:0000313" key="4">
    <source>
        <dbReference type="Proteomes" id="UP000803884"/>
    </source>
</evidence>
<dbReference type="RefSeq" id="XP_069230250.1">
    <property type="nucleotide sequence ID" value="XM_069373070.1"/>
</dbReference>
<dbReference type="AlphaFoldDB" id="A0AB34KQT2"/>
<organism evidence="3 4">
    <name type="scientific">Cladosporium halotolerans</name>
    <dbReference type="NCBI Taxonomy" id="1052096"/>
    <lineage>
        <taxon>Eukaryota</taxon>
        <taxon>Fungi</taxon>
        <taxon>Dikarya</taxon>
        <taxon>Ascomycota</taxon>
        <taxon>Pezizomycotina</taxon>
        <taxon>Dothideomycetes</taxon>
        <taxon>Dothideomycetidae</taxon>
        <taxon>Cladosporiales</taxon>
        <taxon>Cladosporiaceae</taxon>
        <taxon>Cladosporium</taxon>
    </lineage>
</organism>
<proteinExistence type="inferred from homology"/>
<dbReference type="Proteomes" id="UP000803884">
    <property type="component" value="Unassembled WGS sequence"/>
</dbReference>
<evidence type="ECO:0000256" key="1">
    <source>
        <dbReference type="ARBA" id="ARBA00008987"/>
    </source>
</evidence>
<dbReference type="PANTHER" id="PTHR12452">
    <property type="entry name" value="42-9-9 PROTEIN-RELATED"/>
    <property type="match status" value="1"/>
</dbReference>
<accession>A0AB34KQT2</accession>
<dbReference type="Pfam" id="PF06110">
    <property type="entry name" value="TXD17-like_Trx"/>
    <property type="match status" value="1"/>
</dbReference>